<feature type="transmembrane region" description="Helical" evidence="3">
    <location>
        <begin position="12"/>
        <end position="32"/>
    </location>
</feature>
<reference evidence="4 5" key="1">
    <citation type="submission" date="2018-05" db="EMBL/GenBank/DDBJ databases">
        <title>The Hungate 1000. A catalogue of reference genomes from the rumen microbiome.</title>
        <authorList>
            <person name="Kelly W."/>
        </authorList>
    </citation>
    <scope>NUCLEOTIDE SEQUENCE [LARGE SCALE GENOMIC DNA]</scope>
    <source>
        <strain evidence="4 5">SAb67</strain>
    </source>
</reference>
<feature type="transmembrane region" description="Helical" evidence="3">
    <location>
        <begin position="44"/>
        <end position="69"/>
    </location>
</feature>
<evidence type="ECO:0000313" key="4">
    <source>
        <dbReference type="EMBL" id="PWJ10601.1"/>
    </source>
</evidence>
<dbReference type="RefSeq" id="WP_109727650.1">
    <property type="nucleotide sequence ID" value="NZ_CACVSX010000019.1"/>
</dbReference>
<dbReference type="InterPro" id="IPR023812">
    <property type="entry name" value="CHP04002"/>
</dbReference>
<evidence type="ECO:0000313" key="5">
    <source>
        <dbReference type="Proteomes" id="UP000245720"/>
    </source>
</evidence>
<dbReference type="OrthoDB" id="411368at2"/>
<evidence type="ECO:0000256" key="2">
    <source>
        <dbReference type="ARBA" id="ARBA00022989"/>
    </source>
</evidence>
<dbReference type="PANTHER" id="PTHR37815:SF3">
    <property type="entry name" value="UPF0397 PROTEIN SPR0429"/>
    <property type="match status" value="1"/>
</dbReference>
<dbReference type="InterPro" id="IPR009825">
    <property type="entry name" value="ECF_substrate-spec-like"/>
</dbReference>
<evidence type="ECO:0000256" key="3">
    <source>
        <dbReference type="SAM" id="Phobius"/>
    </source>
</evidence>
<gene>
    <name evidence="4" type="ORF">IE37_02959</name>
</gene>
<sequence length="175" mass="18404">MTHAKSSEKLKRIVVTGLFSALIFVFTAYIHVPTGSGYTHAGDGLIYLSASILPMPYAIASGIIGGALADGLSGYPIWIPATVIIKALTAMFFSNKSDKIVTKRNLLAIIPSFIICVVGYSLYEGFVITKGLSAAGLIAAFTQTPSYLVQIAASTALYVAAGSALDKAGFKSRFK</sequence>
<comment type="caution">
    <text evidence="4">The sequence shown here is derived from an EMBL/GenBank/DDBJ whole genome shotgun (WGS) entry which is preliminary data.</text>
</comment>
<keyword evidence="2 3" id="KW-1133">Transmembrane helix</keyword>
<keyword evidence="1 3" id="KW-0812">Transmembrane</keyword>
<dbReference type="Pfam" id="PF07155">
    <property type="entry name" value="ECF-ribofla_trS"/>
    <property type="match status" value="1"/>
</dbReference>
<dbReference type="PANTHER" id="PTHR37815">
    <property type="entry name" value="UPF0397 PROTEIN BC_2624-RELATED"/>
    <property type="match status" value="1"/>
</dbReference>
<name>A0A315XUD4_RUMFL</name>
<dbReference type="NCBIfam" id="TIGR04002">
    <property type="entry name" value="TIGR04002 family protein"/>
    <property type="match status" value="1"/>
</dbReference>
<dbReference type="Proteomes" id="UP000245720">
    <property type="component" value="Unassembled WGS sequence"/>
</dbReference>
<dbReference type="GO" id="GO:0016020">
    <property type="term" value="C:membrane"/>
    <property type="evidence" value="ECO:0007669"/>
    <property type="project" value="InterPro"/>
</dbReference>
<feature type="transmembrane region" description="Helical" evidence="3">
    <location>
        <begin position="147"/>
        <end position="165"/>
    </location>
</feature>
<feature type="transmembrane region" description="Helical" evidence="3">
    <location>
        <begin position="105"/>
        <end position="123"/>
    </location>
</feature>
<dbReference type="Gene3D" id="1.10.1760.20">
    <property type="match status" value="1"/>
</dbReference>
<accession>A0A315XUD4</accession>
<dbReference type="AlphaFoldDB" id="A0A315XUD4"/>
<dbReference type="EMBL" id="QGDI01000013">
    <property type="protein sequence ID" value="PWJ10601.1"/>
    <property type="molecule type" value="Genomic_DNA"/>
</dbReference>
<keyword evidence="3" id="KW-0472">Membrane</keyword>
<evidence type="ECO:0000256" key="1">
    <source>
        <dbReference type="ARBA" id="ARBA00022692"/>
    </source>
</evidence>
<protein>
    <submittedName>
        <fullName evidence="4">Putative repeat protein (TIGR04002 family)</fullName>
    </submittedName>
</protein>
<proteinExistence type="predicted"/>
<feature type="transmembrane region" description="Helical" evidence="3">
    <location>
        <begin position="75"/>
        <end position="93"/>
    </location>
</feature>
<organism evidence="4 5">
    <name type="scientific">Ruminococcus flavefaciens</name>
    <dbReference type="NCBI Taxonomy" id="1265"/>
    <lineage>
        <taxon>Bacteria</taxon>
        <taxon>Bacillati</taxon>
        <taxon>Bacillota</taxon>
        <taxon>Clostridia</taxon>
        <taxon>Eubacteriales</taxon>
        <taxon>Oscillospiraceae</taxon>
        <taxon>Ruminococcus</taxon>
    </lineage>
</organism>